<dbReference type="InterPro" id="IPR008334">
    <property type="entry name" value="5'-Nucleotdase_C"/>
</dbReference>
<proteinExistence type="inferred from homology"/>
<dbReference type="PRINTS" id="PR01607">
    <property type="entry name" value="APYRASEFAMLY"/>
</dbReference>
<dbReference type="PANTHER" id="PTHR11575:SF24">
    <property type="entry name" value="5'-NUCLEOTIDASE"/>
    <property type="match status" value="1"/>
</dbReference>
<dbReference type="InterPro" id="IPR036907">
    <property type="entry name" value="5'-Nucleotdase_C_sf"/>
</dbReference>
<feature type="domain" description="5'-Nucleotidase C-terminal" evidence="2">
    <location>
        <begin position="334"/>
        <end position="504"/>
    </location>
</feature>
<dbReference type="GO" id="GO:0000166">
    <property type="term" value="F:nucleotide binding"/>
    <property type="evidence" value="ECO:0007669"/>
    <property type="project" value="UniProtKB-KW"/>
</dbReference>
<dbReference type="AlphaFoldDB" id="A0AB94IXW3"/>
<dbReference type="SUPFAM" id="SSF55816">
    <property type="entry name" value="5'-nucleotidase (syn. UDP-sugar hydrolase), C-terminal domain"/>
    <property type="match status" value="1"/>
</dbReference>
<dbReference type="GO" id="GO:0030288">
    <property type="term" value="C:outer membrane-bounded periplasmic space"/>
    <property type="evidence" value="ECO:0007669"/>
    <property type="project" value="TreeGrafter"/>
</dbReference>
<evidence type="ECO:0000256" key="1">
    <source>
        <dbReference type="RuleBase" id="RU362119"/>
    </source>
</evidence>
<evidence type="ECO:0000259" key="2">
    <source>
        <dbReference type="Pfam" id="PF02872"/>
    </source>
</evidence>
<reference evidence="4" key="1">
    <citation type="submission" date="2010-03" db="EMBL/GenBank/DDBJ databases">
        <title>The genome sequence of Synergistetes sp. SGP1.</title>
        <authorList>
            <consortium name="metaHIT consortium -- http://www.metahit.eu/"/>
            <person name="Pajon A."/>
            <person name="Turner K."/>
            <person name="Parkhill J."/>
            <person name="Wade W."/>
            <person name="Vartoukian S."/>
        </authorList>
    </citation>
    <scope>NUCLEOTIDE SEQUENCE [LARGE SCALE GENOMIC DNA]</scope>
    <source>
        <strain evidence="4">SGP1</strain>
    </source>
</reference>
<dbReference type="InterPro" id="IPR029052">
    <property type="entry name" value="Metallo-depent_PP-like"/>
</dbReference>
<dbReference type="InterPro" id="IPR006179">
    <property type="entry name" value="5_nucleotidase/apyrase"/>
</dbReference>
<dbReference type="GO" id="GO:0016787">
    <property type="term" value="F:hydrolase activity"/>
    <property type="evidence" value="ECO:0007669"/>
    <property type="project" value="UniProtKB-KW"/>
</dbReference>
<organism evidence="3 4">
    <name type="scientific">Fretibacterium fastidiosum</name>
    <dbReference type="NCBI Taxonomy" id="651822"/>
    <lineage>
        <taxon>Bacteria</taxon>
        <taxon>Thermotogati</taxon>
        <taxon>Synergistota</taxon>
        <taxon>Synergistia</taxon>
        <taxon>Synergistales</taxon>
        <taxon>Aminobacteriaceae</taxon>
        <taxon>Fretibacterium</taxon>
    </lineage>
</organism>
<dbReference type="SUPFAM" id="SSF56300">
    <property type="entry name" value="Metallo-dependent phosphatases"/>
    <property type="match status" value="1"/>
</dbReference>
<dbReference type="GO" id="GO:0009166">
    <property type="term" value="P:nucleotide catabolic process"/>
    <property type="evidence" value="ECO:0007669"/>
    <property type="project" value="InterPro"/>
</dbReference>
<accession>A0AB94IXW3</accession>
<keyword evidence="1" id="KW-0378">Hydrolase</keyword>
<gene>
    <name evidence="3" type="ORF">SY1_15220</name>
</gene>
<dbReference type="PANTHER" id="PTHR11575">
    <property type="entry name" value="5'-NUCLEOTIDASE-RELATED"/>
    <property type="match status" value="1"/>
</dbReference>
<feature type="signal peptide" evidence="1">
    <location>
        <begin position="1"/>
        <end position="24"/>
    </location>
</feature>
<dbReference type="Gene3D" id="3.60.21.10">
    <property type="match status" value="1"/>
</dbReference>
<keyword evidence="1" id="KW-0547">Nucleotide-binding</keyword>
<reference evidence="3 4" key="2">
    <citation type="submission" date="2010-03" db="EMBL/GenBank/DDBJ databases">
        <authorList>
            <person name="Pajon A."/>
        </authorList>
    </citation>
    <scope>NUCLEOTIDE SEQUENCE [LARGE SCALE GENOMIC DNA]</scope>
    <source>
        <strain evidence="3 4">SGP1</strain>
    </source>
</reference>
<comment type="similarity">
    <text evidence="1">Belongs to the 5'-nucleotidase family.</text>
</comment>
<evidence type="ECO:0000313" key="3">
    <source>
        <dbReference type="EMBL" id="CBL28537.1"/>
    </source>
</evidence>
<keyword evidence="1" id="KW-0732">Signal</keyword>
<protein>
    <submittedName>
        <fullName evidence="3">5'-nucleotidase/2',3'-cyclic phosphodiesterase and related esterases</fullName>
    </submittedName>
</protein>
<keyword evidence="4" id="KW-1185">Reference proteome</keyword>
<sequence>MRQKFFAALCALCVCLLSGTLAQAKDGTMTLLTLNRLSGQLLPIVTRVNKGTVAIGGLAHAAGVVQKVRETEPNAILVVNGGSVYGPMWRYFGGLPEFTSLNLAGVQVGTIGMRELDFGWEHLKGALQYIRFPLVLSNVDVLDPEAAPFFKKNVIVQAGDLKVGFFSMLSPQILTATTQKVDELQLSKAGLVETAKAMVADLRAQEADIIVMLSNLTDLENQHTLEQVSGIHAVYGRTLGLTEDPLPGFVRGPDDWLTTMLWSGTVARFVGRLDLTTRDGRITEDSVKWQLLSVTPKVEPNAAILNLATQYEEKLNKKLETIMGSFNVPVDARKEVLRSGESPIGNFLADAMRTRFRTDVSLANAGNIRGNKIFREGKFSEKTLQELFPYQSRVDILTVSGDVLRKAMEISASALAAHGDGYDTSFRTPTGGFLQVSGLRVVYDLKNPPTTFNEDGLVAQWGSRLADLRVEKDGAWEPVEDSAYYTVAISSWLSEGGDRYYLFKGLPSQDSGLLDYEVLVGYIKTFPDGALKLAPDQRITVRK</sequence>
<dbReference type="RefSeq" id="WP_015556684.1">
    <property type="nucleotide sequence ID" value="NC_021038.1"/>
</dbReference>
<dbReference type="Pfam" id="PF02872">
    <property type="entry name" value="5_nucleotid_C"/>
    <property type="match status" value="1"/>
</dbReference>
<evidence type="ECO:0000313" key="4">
    <source>
        <dbReference type="Proteomes" id="UP000008957"/>
    </source>
</evidence>
<dbReference type="Gene3D" id="3.90.780.10">
    <property type="entry name" value="5'-Nucleotidase, C-terminal domain"/>
    <property type="match status" value="1"/>
</dbReference>
<name>A0AB94IXW3_9BACT</name>
<dbReference type="EMBL" id="FP929056">
    <property type="protein sequence ID" value="CBL28537.1"/>
    <property type="molecule type" value="Genomic_DNA"/>
</dbReference>
<feature type="chain" id="PRO_5044362110" evidence="1">
    <location>
        <begin position="25"/>
        <end position="543"/>
    </location>
</feature>
<dbReference type="Proteomes" id="UP000008957">
    <property type="component" value="Chromosome"/>
</dbReference>
<dbReference type="KEGG" id="sbr:SY1_15220"/>